<evidence type="ECO:0000256" key="1">
    <source>
        <dbReference type="SAM" id="SignalP"/>
    </source>
</evidence>
<feature type="signal peptide" evidence="1">
    <location>
        <begin position="1"/>
        <end position="23"/>
    </location>
</feature>
<proteinExistence type="predicted"/>
<evidence type="ECO:0000313" key="4">
    <source>
        <dbReference type="Proteomes" id="UP000054859"/>
    </source>
</evidence>
<keyword evidence="1" id="KW-0732">Signal</keyword>
<dbReference type="EMBL" id="LNKA01000001">
    <property type="protein sequence ID" value="KTC65640.1"/>
    <property type="molecule type" value="Genomic_DNA"/>
</dbReference>
<sequence length="154" mass="17262">MGFNIRKVLLGVFTTGFAMQSHAFTCFLTQMKDDCWKTYNVTVDVYDSTTNKKLVSAIVPTGSLWTRQQFTCQPGQTLRFQAQFTPVFWQNDEGKTWYGNHFWTLPAQPQTGETAWNISLCFPGDFAEVPMPPQATNNCQCSSSGIPPIEAPSS</sequence>
<dbReference type="PATRIC" id="fig|45056.6.peg.304"/>
<protein>
    <submittedName>
        <fullName evidence="2">Periplasmic protein</fullName>
    </submittedName>
</protein>
<dbReference type="Proteomes" id="UP000054859">
    <property type="component" value="Unassembled WGS sequence"/>
</dbReference>
<keyword evidence="4" id="KW-1185">Reference proteome</keyword>
<geneLocation type="plasmid" evidence="3 5">
    <name>11</name>
</geneLocation>
<dbReference type="RefSeq" id="WP_232048508.1">
    <property type="nucleotide sequence ID" value="NZ_CAAAHS010000008.1"/>
</dbReference>
<feature type="chain" id="PRO_5036002953" evidence="1">
    <location>
        <begin position="24"/>
        <end position="154"/>
    </location>
</feature>
<evidence type="ECO:0000313" key="3">
    <source>
        <dbReference type="EMBL" id="VEH85164.1"/>
    </source>
</evidence>
<accession>A0A0W0R3I8</accession>
<reference evidence="2 4" key="1">
    <citation type="submission" date="2015-11" db="EMBL/GenBank/DDBJ databases">
        <title>Identification of large and diverse effector repertoires of 38 Legionella species.</title>
        <authorList>
            <person name="Burstein D."/>
            <person name="Amaro F."/>
            <person name="Zusman T."/>
            <person name="Lifshitz Z."/>
            <person name="Cohen O."/>
            <person name="Gilbert J.A."/>
            <person name="Pupko T."/>
            <person name="Shuman H.A."/>
            <person name="Segal G."/>
        </authorList>
    </citation>
    <scope>NUCLEOTIDE SEQUENCE [LARGE SCALE GENOMIC DNA]</scope>
    <source>
        <strain evidence="2 4">1762-AUS-E</strain>
    </source>
</reference>
<gene>
    <name evidence="2" type="ORF">Lade_0298</name>
    <name evidence="3" type="ORF">NCTC12735_00787</name>
</gene>
<dbReference type="KEGG" id="ladl:NCTC12735_00787"/>
<evidence type="ECO:0000313" key="5">
    <source>
        <dbReference type="Proteomes" id="UP000281170"/>
    </source>
</evidence>
<organism evidence="2 4">
    <name type="scientific">Legionella adelaidensis</name>
    <dbReference type="NCBI Taxonomy" id="45056"/>
    <lineage>
        <taxon>Bacteria</taxon>
        <taxon>Pseudomonadati</taxon>
        <taxon>Pseudomonadota</taxon>
        <taxon>Gammaproteobacteria</taxon>
        <taxon>Legionellales</taxon>
        <taxon>Legionellaceae</taxon>
        <taxon>Legionella</taxon>
    </lineage>
</organism>
<reference evidence="3 5" key="2">
    <citation type="submission" date="2018-12" db="EMBL/GenBank/DDBJ databases">
        <authorList>
            <consortium name="Pathogen Informatics"/>
        </authorList>
    </citation>
    <scope>NUCLEOTIDE SEQUENCE [LARGE SCALE GENOMIC DNA]</scope>
    <source>
        <strain evidence="3 5">NCTC12735</strain>
        <plasmid evidence="5">11</plasmid>
    </source>
</reference>
<dbReference type="Proteomes" id="UP000281170">
    <property type="component" value="Plasmid 11"/>
</dbReference>
<evidence type="ECO:0000313" key="2">
    <source>
        <dbReference type="EMBL" id="KTC65640.1"/>
    </source>
</evidence>
<name>A0A0W0R3I8_9GAMM</name>
<dbReference type="AlphaFoldDB" id="A0A0W0R3I8"/>
<dbReference type="EMBL" id="LR134420">
    <property type="protein sequence ID" value="VEH85164.1"/>
    <property type="molecule type" value="Genomic_DNA"/>
</dbReference>
<keyword evidence="3" id="KW-0614">Plasmid</keyword>